<evidence type="ECO:0000256" key="1">
    <source>
        <dbReference type="SAM" id="MobiDB-lite"/>
    </source>
</evidence>
<evidence type="ECO:0000313" key="2">
    <source>
        <dbReference type="EMBL" id="OKL45006.1"/>
    </source>
</evidence>
<dbReference type="AlphaFoldDB" id="A0A1U7JJT2"/>
<reference evidence="2 3" key="1">
    <citation type="submission" date="2016-03" db="EMBL/GenBank/DDBJ databases">
        <title>Genome sequence of Nesiotobacter sp. nov., a moderately halophilic alphaproteobacterium isolated from the Yellow Sea, China.</title>
        <authorList>
            <person name="Zhang G."/>
            <person name="Zhang R."/>
        </authorList>
    </citation>
    <scope>NUCLEOTIDE SEQUENCE [LARGE SCALE GENOMIC DNA]</scope>
    <source>
        <strain evidence="2 3">WB1-6</strain>
    </source>
</reference>
<dbReference type="EMBL" id="LVVZ01000008">
    <property type="protein sequence ID" value="OKL45006.1"/>
    <property type="molecule type" value="Genomic_DNA"/>
</dbReference>
<feature type="region of interest" description="Disordered" evidence="1">
    <location>
        <begin position="16"/>
        <end position="36"/>
    </location>
</feature>
<dbReference type="Proteomes" id="UP000185783">
    <property type="component" value="Unassembled WGS sequence"/>
</dbReference>
<dbReference type="RefSeq" id="WP_028482239.1">
    <property type="nucleotide sequence ID" value="NZ_LVVZ01000008.1"/>
</dbReference>
<protein>
    <submittedName>
        <fullName evidence="2">Uncharacterized protein</fullName>
    </submittedName>
</protein>
<name>A0A1U7JJT2_9HYPH</name>
<gene>
    <name evidence="2" type="ORF">A3843_05320</name>
</gene>
<sequence>MVSYIEWPRELISPRHYTPGFDPQTNPQDRMSLTGRLGNGSAPGLGIWRPRFSEVPVHQRINQSAFDALAAQMNGRDVHVLLPFYHFGKYPKGSDPVDVGFANGMDFDGGNRFVSTGTTALVAENAFAGSTTVRISKVACATIIPGHAFSIGRHLYQIRFVDMQNDSTAQVRIRPELRDDILIRDEVEFARPWVMATLVEGMGMDFDQQFGRYGTPSLQFIENTAPFDPDHEV</sequence>
<evidence type="ECO:0000313" key="3">
    <source>
        <dbReference type="Proteomes" id="UP000185783"/>
    </source>
</evidence>
<comment type="caution">
    <text evidence="2">The sequence shown here is derived from an EMBL/GenBank/DDBJ whole genome shotgun (WGS) entry which is preliminary data.</text>
</comment>
<proteinExistence type="predicted"/>
<keyword evidence="3" id="KW-1185">Reference proteome</keyword>
<organism evidence="2 3">
    <name type="scientific">Pseudovibrio exalbescens</name>
    <dbReference type="NCBI Taxonomy" id="197461"/>
    <lineage>
        <taxon>Bacteria</taxon>
        <taxon>Pseudomonadati</taxon>
        <taxon>Pseudomonadota</taxon>
        <taxon>Alphaproteobacteria</taxon>
        <taxon>Hyphomicrobiales</taxon>
        <taxon>Stappiaceae</taxon>
        <taxon>Pseudovibrio</taxon>
    </lineage>
</organism>
<dbReference type="STRING" id="197461.A3843_05320"/>
<accession>A0A1U7JJT2</accession>